<reference evidence="3 4" key="1">
    <citation type="submission" date="2016-10" db="EMBL/GenBank/DDBJ databases">
        <authorList>
            <person name="de Groot N.N."/>
        </authorList>
    </citation>
    <scope>NUCLEOTIDE SEQUENCE [LARGE SCALE GENOMIC DNA]</scope>
    <source>
        <strain evidence="3">MBHS1</strain>
    </source>
</reference>
<gene>
    <name evidence="3" type="ORF">MBHS_02580</name>
</gene>
<proteinExistence type="predicted"/>
<accession>A0A1H6FCH3</accession>
<dbReference type="EMBL" id="FMSV02000503">
    <property type="protein sequence ID" value="SEH06715.1"/>
    <property type="molecule type" value="Genomic_DNA"/>
</dbReference>
<evidence type="ECO:0000256" key="2">
    <source>
        <dbReference type="SAM" id="SignalP"/>
    </source>
</evidence>
<keyword evidence="2" id="KW-0732">Signal</keyword>
<dbReference type="AlphaFoldDB" id="A0A1H6FCH3"/>
<keyword evidence="4" id="KW-1185">Reference proteome</keyword>
<dbReference type="Proteomes" id="UP000236724">
    <property type="component" value="Unassembled WGS sequence"/>
</dbReference>
<feature type="region of interest" description="Disordered" evidence="1">
    <location>
        <begin position="88"/>
        <end position="139"/>
    </location>
</feature>
<feature type="compositionally biased region" description="Low complexity" evidence="1">
    <location>
        <begin position="109"/>
        <end position="122"/>
    </location>
</feature>
<evidence type="ECO:0000256" key="1">
    <source>
        <dbReference type="SAM" id="MobiDB-lite"/>
    </source>
</evidence>
<protein>
    <submittedName>
        <fullName evidence="3">Uncharacterized protein</fullName>
    </submittedName>
</protein>
<organism evidence="3 4">
    <name type="scientific">Candidatus Venteria ishoeyi</name>
    <dbReference type="NCBI Taxonomy" id="1899563"/>
    <lineage>
        <taxon>Bacteria</taxon>
        <taxon>Pseudomonadati</taxon>
        <taxon>Pseudomonadota</taxon>
        <taxon>Gammaproteobacteria</taxon>
        <taxon>Thiotrichales</taxon>
        <taxon>Thiotrichaceae</taxon>
        <taxon>Venteria</taxon>
    </lineage>
</organism>
<sequence length="154" mass="16879">MKYSLLLICLGLFVHPVLAADTIALQGVSTIGEKKYAFISFQGKTFKRREGGTIGEWQIKKIAPRTVQIKSQNKPDMPLQELTLQSRMTEHTSKPAAKTKPAVPMPFGAKPAAKTSSATAPKFKPRTIADEDVPAGHHRVRTPFGDVLVKDAKK</sequence>
<dbReference type="OrthoDB" id="5625786at2"/>
<feature type="signal peptide" evidence="2">
    <location>
        <begin position="1"/>
        <end position="19"/>
    </location>
</feature>
<name>A0A1H6FCH3_9GAMM</name>
<feature type="chain" id="PRO_5014634430" evidence="2">
    <location>
        <begin position="20"/>
        <end position="154"/>
    </location>
</feature>
<evidence type="ECO:0000313" key="3">
    <source>
        <dbReference type="EMBL" id="SEH06715.1"/>
    </source>
</evidence>
<dbReference type="RefSeq" id="WP_103920465.1">
    <property type="nucleotide sequence ID" value="NZ_FMSV02000503.1"/>
</dbReference>
<evidence type="ECO:0000313" key="4">
    <source>
        <dbReference type="Proteomes" id="UP000236724"/>
    </source>
</evidence>